<sequence length="523" mass="57547">MNMSSPEYRQSKSMERINSAFGSSSGAAPRPQNRLSAENHKPGIPPSHPNLSPSTPYGSHSASHRMRSPNMSPGSSHSRSLSQPPFFSLDSLPPLSPSPYREPSVSSLSDPISTDVSMEESAVNSHAPAPSVPANSRGYAFQVAPSLPPRKGHRRSSSDTPLGISSFIQSSPQFVPAGTWRELDNLGSRGESSVSQKPIQLVKRESTKVGDHDVYNAELMHESKQDMMDDLLSSYMNFDNFDNLHFSGMEDKDLDSRTSGSKTVESSDNEVESHVNGKTTSMQGMTSSCAEEKREGIKRSSNGDIAPAGRHRRSFSLDSSIGNLHIEDELPKLPPLGNRVDQHSPSNSIDGKTSEVSMEFGNGEFNSVELKKIMENDKLAEIASSDPKRAKRILANRQSAARSKERKMRYIGELEHKVQTLQTETTTLSTQFTKLQRDHSELKSENNELKFRVQAMDQQSQLKDALNETLTAEVQRLRRTVAELGGDSLLSGCMARQLAINQQRFQLQNQQSGHSNVKPPSSA</sequence>
<name>A0ACB9LYP1_BAUVA</name>
<accession>A0ACB9LYP1</accession>
<protein>
    <submittedName>
        <fullName evidence="1">Uncharacterized protein</fullName>
    </submittedName>
</protein>
<dbReference type="Proteomes" id="UP000828941">
    <property type="component" value="Chromosome 10"/>
</dbReference>
<organism evidence="1 2">
    <name type="scientific">Bauhinia variegata</name>
    <name type="common">Purple orchid tree</name>
    <name type="synonym">Phanera variegata</name>
    <dbReference type="NCBI Taxonomy" id="167791"/>
    <lineage>
        <taxon>Eukaryota</taxon>
        <taxon>Viridiplantae</taxon>
        <taxon>Streptophyta</taxon>
        <taxon>Embryophyta</taxon>
        <taxon>Tracheophyta</taxon>
        <taxon>Spermatophyta</taxon>
        <taxon>Magnoliopsida</taxon>
        <taxon>eudicotyledons</taxon>
        <taxon>Gunneridae</taxon>
        <taxon>Pentapetalae</taxon>
        <taxon>rosids</taxon>
        <taxon>fabids</taxon>
        <taxon>Fabales</taxon>
        <taxon>Fabaceae</taxon>
        <taxon>Cercidoideae</taxon>
        <taxon>Cercideae</taxon>
        <taxon>Bauhiniinae</taxon>
        <taxon>Bauhinia</taxon>
    </lineage>
</organism>
<comment type="caution">
    <text evidence="1">The sequence shown here is derived from an EMBL/GenBank/DDBJ whole genome shotgun (WGS) entry which is preliminary data.</text>
</comment>
<reference evidence="1 2" key="1">
    <citation type="journal article" date="2022" name="DNA Res.">
        <title>Chromosomal-level genome assembly of the orchid tree Bauhinia variegata (Leguminosae; Cercidoideae) supports the allotetraploid origin hypothesis of Bauhinia.</title>
        <authorList>
            <person name="Zhong Y."/>
            <person name="Chen Y."/>
            <person name="Zheng D."/>
            <person name="Pang J."/>
            <person name="Liu Y."/>
            <person name="Luo S."/>
            <person name="Meng S."/>
            <person name="Qian L."/>
            <person name="Wei D."/>
            <person name="Dai S."/>
            <person name="Zhou R."/>
        </authorList>
    </citation>
    <scope>NUCLEOTIDE SEQUENCE [LARGE SCALE GENOMIC DNA]</scope>
    <source>
        <strain evidence="1">BV-YZ2020</strain>
    </source>
</reference>
<evidence type="ECO:0000313" key="2">
    <source>
        <dbReference type="Proteomes" id="UP000828941"/>
    </source>
</evidence>
<proteinExistence type="predicted"/>
<keyword evidence="2" id="KW-1185">Reference proteome</keyword>
<gene>
    <name evidence="1" type="ORF">L6164_024831</name>
</gene>
<evidence type="ECO:0000313" key="1">
    <source>
        <dbReference type="EMBL" id="KAI4316903.1"/>
    </source>
</evidence>
<dbReference type="EMBL" id="CM039435">
    <property type="protein sequence ID" value="KAI4316903.1"/>
    <property type="molecule type" value="Genomic_DNA"/>
</dbReference>